<dbReference type="AlphaFoldDB" id="A0A1H8WM91"/>
<feature type="compositionally biased region" description="Acidic residues" evidence="2">
    <location>
        <begin position="60"/>
        <end position="80"/>
    </location>
</feature>
<evidence type="ECO:0000256" key="2">
    <source>
        <dbReference type="SAM" id="MobiDB-lite"/>
    </source>
</evidence>
<protein>
    <recommendedName>
        <fullName evidence="5">Helix-hairpin-helix domain-containing protein</fullName>
    </recommendedName>
</protein>
<evidence type="ECO:0000313" key="3">
    <source>
        <dbReference type="EMBL" id="SEP28208.1"/>
    </source>
</evidence>
<feature type="compositionally biased region" description="Basic residues" evidence="2">
    <location>
        <begin position="1"/>
        <end position="11"/>
    </location>
</feature>
<feature type="region of interest" description="Disordered" evidence="2">
    <location>
        <begin position="338"/>
        <end position="362"/>
    </location>
</feature>
<feature type="region of interest" description="Disordered" evidence="2">
    <location>
        <begin position="616"/>
        <end position="716"/>
    </location>
</feature>
<dbReference type="RefSeq" id="WP_092664927.1">
    <property type="nucleotide sequence ID" value="NZ_FOCX01000063.1"/>
</dbReference>
<proteinExistence type="predicted"/>
<sequence length="716" mass="76010">MVKKNRGKRRQKKDDPREFESRKGSSDSSTQQKIGDFRADTERNIAAAAAAASDAAQADADVDAEADPDADTDPEADAGEGEQATVAGTPAEIAPSDAGEPSGPEQATSESTGDGGLSAEDAESPYARDWSDETAARTAEGGSDPDPGMPGHPVSESDNPGTSQTAREQFYSTLAEDELDDADMQAAPIAAQIDDVATGMVPTTASGDRVVIERERAQQAGIVSAADEMTIAGSFEEAGFDLDDPNLYFDNPGEPDDVEGRRAIDEDTARGRQEELKAQREHAAAAARNGETPMQDMRTEVADLQDKARTFQDDVLVQDEATLADVEPYLETVAGQVDGLQQAEDDDGDTYRVKADPDTQPHPTVAPVTQIDGVGNDAAVSLIAAGYERGSDFAGVDAETLADISNVDDGTADRLAEIGGEVERLEQTVDQLTDHFADLTEDEADMLLEVAAQNGADPRETAFQLTENRVPSEPAHIDDLHTGDNYGETPTGDYETTIRGEITHIVDLNETQSEQVMIDGELQTIEQEGANNLYQVAYIQDQWGGTTKVTIPSRSLSESEPGYRGFRQPGDYGDQDGAMPESEALREGDTVELTNFATSQFDDQYATTDTMVTATSETDVNILDRGDTSGPPTANHGGAKPPAHTGRSAIPGASQRLDAGNELVPDYTETSRALRRRIKANDTGPSGAGERFVDDTSDADESGSGSATDDALDDIA</sequence>
<evidence type="ECO:0000313" key="4">
    <source>
        <dbReference type="Proteomes" id="UP000198775"/>
    </source>
</evidence>
<feature type="compositionally biased region" description="Low complexity" evidence="2">
    <location>
        <begin position="46"/>
        <end position="59"/>
    </location>
</feature>
<evidence type="ECO:0008006" key="5">
    <source>
        <dbReference type="Google" id="ProtNLM"/>
    </source>
</evidence>
<feature type="region of interest" description="Disordered" evidence="2">
    <location>
        <begin position="552"/>
        <end position="584"/>
    </location>
</feature>
<feature type="region of interest" description="Disordered" evidence="2">
    <location>
        <begin position="1"/>
        <end position="187"/>
    </location>
</feature>
<feature type="compositionally biased region" description="Basic and acidic residues" evidence="2">
    <location>
        <begin position="12"/>
        <end position="25"/>
    </location>
</feature>
<keyword evidence="1" id="KW-0175">Coiled coil</keyword>
<evidence type="ECO:0000256" key="1">
    <source>
        <dbReference type="SAM" id="Coils"/>
    </source>
</evidence>
<feature type="region of interest" description="Disordered" evidence="2">
    <location>
        <begin position="243"/>
        <end position="298"/>
    </location>
</feature>
<organism evidence="3 4">
    <name type="scientific">Halorientalis persicus</name>
    <dbReference type="NCBI Taxonomy" id="1367881"/>
    <lineage>
        <taxon>Archaea</taxon>
        <taxon>Methanobacteriati</taxon>
        <taxon>Methanobacteriota</taxon>
        <taxon>Stenosarchaea group</taxon>
        <taxon>Halobacteria</taxon>
        <taxon>Halobacteriales</taxon>
        <taxon>Haloarculaceae</taxon>
        <taxon>Halorientalis</taxon>
    </lineage>
</organism>
<dbReference type="EMBL" id="FOCX01000063">
    <property type="protein sequence ID" value="SEP28208.1"/>
    <property type="molecule type" value="Genomic_DNA"/>
</dbReference>
<keyword evidence="4" id="KW-1185">Reference proteome</keyword>
<reference evidence="4" key="1">
    <citation type="submission" date="2016-10" db="EMBL/GenBank/DDBJ databases">
        <authorList>
            <person name="Varghese N."/>
            <person name="Submissions S."/>
        </authorList>
    </citation>
    <scope>NUCLEOTIDE SEQUENCE [LARGE SCALE GENOMIC DNA]</scope>
    <source>
        <strain evidence="4">IBRC-M 10043</strain>
    </source>
</reference>
<gene>
    <name evidence="3" type="ORF">SAMN05216388_10634</name>
</gene>
<dbReference type="Proteomes" id="UP000198775">
    <property type="component" value="Unassembled WGS sequence"/>
</dbReference>
<feature type="compositionally biased region" description="Basic and acidic residues" evidence="2">
    <location>
        <begin position="349"/>
        <end position="359"/>
    </location>
</feature>
<feature type="compositionally biased region" description="Polar residues" evidence="2">
    <location>
        <begin position="156"/>
        <end position="172"/>
    </location>
</feature>
<feature type="coiled-coil region" evidence="1">
    <location>
        <begin position="415"/>
        <end position="442"/>
    </location>
</feature>
<feature type="compositionally biased region" description="Basic and acidic residues" evidence="2">
    <location>
        <begin position="258"/>
        <end position="283"/>
    </location>
</feature>
<name>A0A1H8WM91_9EURY</name>
<accession>A0A1H8WM91</accession>